<dbReference type="AlphaFoldDB" id="A0ABD2KA14"/>
<evidence type="ECO:0000259" key="8">
    <source>
        <dbReference type="SMART" id="SM00562"/>
    </source>
</evidence>
<comment type="caution">
    <text evidence="9">The sequence shown here is derived from an EMBL/GenBank/DDBJ whole genome shotgun (WGS) entry which is preliminary data.</text>
</comment>
<sequence>MERTFICLRPTNPSPVGRVIARFESNGLKLIAMKMINATRSQATEHYKEYRDRPFFNKLVNYITSGPVVAMVWEGIDSVKKSRHLLESACFYNSRNMDECRDIVRHGSCNVQDAQRKINIWFSPNELRINSTSR</sequence>
<dbReference type="PRINTS" id="PR01243">
    <property type="entry name" value="NUCDPKINASE"/>
</dbReference>
<evidence type="ECO:0000256" key="1">
    <source>
        <dbReference type="ARBA" id="ARBA00001946"/>
    </source>
</evidence>
<dbReference type="EC" id="2.7.4.6" evidence="3"/>
<reference evidence="9 10" key="1">
    <citation type="submission" date="2024-10" db="EMBL/GenBank/DDBJ databases">
        <authorList>
            <person name="Kim D."/>
        </authorList>
    </citation>
    <scope>NUCLEOTIDE SEQUENCE [LARGE SCALE GENOMIC DNA]</scope>
    <source>
        <strain evidence="9">Taebaek</strain>
    </source>
</reference>
<dbReference type="PANTHER" id="PTHR11349">
    <property type="entry name" value="NUCLEOSIDE DIPHOSPHATE KINASE"/>
    <property type="match status" value="1"/>
</dbReference>
<dbReference type="InterPro" id="IPR034907">
    <property type="entry name" value="NDK-like_dom"/>
</dbReference>
<evidence type="ECO:0000256" key="5">
    <source>
        <dbReference type="ARBA" id="ARBA00022777"/>
    </source>
</evidence>
<proteinExistence type="inferred from homology"/>
<evidence type="ECO:0000256" key="6">
    <source>
        <dbReference type="PROSITE-ProRule" id="PRU00706"/>
    </source>
</evidence>
<keyword evidence="4" id="KW-0808">Transferase</keyword>
<dbReference type="Proteomes" id="UP001620645">
    <property type="component" value="Unassembled WGS sequence"/>
</dbReference>
<dbReference type="PROSITE" id="PS51374">
    <property type="entry name" value="NDPK_LIKE"/>
    <property type="match status" value="1"/>
</dbReference>
<protein>
    <recommendedName>
        <fullName evidence="3">nucleoside-diphosphate kinase</fullName>
        <ecNumber evidence="3">2.7.4.6</ecNumber>
    </recommendedName>
</protein>
<dbReference type="SUPFAM" id="SSF54919">
    <property type="entry name" value="Nucleoside diphosphate kinase, NDK"/>
    <property type="match status" value="1"/>
</dbReference>
<comment type="caution">
    <text evidence="6">Lacks conserved residue(s) required for the propagation of feature annotation.</text>
</comment>
<organism evidence="9 10">
    <name type="scientific">Heterodera schachtii</name>
    <name type="common">Sugarbeet cyst nematode worm</name>
    <name type="synonym">Tylenchus schachtii</name>
    <dbReference type="NCBI Taxonomy" id="97005"/>
    <lineage>
        <taxon>Eukaryota</taxon>
        <taxon>Metazoa</taxon>
        <taxon>Ecdysozoa</taxon>
        <taxon>Nematoda</taxon>
        <taxon>Chromadorea</taxon>
        <taxon>Rhabditida</taxon>
        <taxon>Tylenchina</taxon>
        <taxon>Tylenchomorpha</taxon>
        <taxon>Tylenchoidea</taxon>
        <taxon>Heteroderidae</taxon>
        <taxon>Heteroderinae</taxon>
        <taxon>Heterodera</taxon>
    </lineage>
</organism>
<evidence type="ECO:0000313" key="10">
    <source>
        <dbReference type="Proteomes" id="UP001620645"/>
    </source>
</evidence>
<dbReference type="InterPro" id="IPR001564">
    <property type="entry name" value="Nucleoside_diP_kinase"/>
</dbReference>
<keyword evidence="5" id="KW-0418">Kinase</keyword>
<dbReference type="InterPro" id="IPR036850">
    <property type="entry name" value="NDK-like_dom_sf"/>
</dbReference>
<keyword evidence="10" id="KW-1185">Reference proteome</keyword>
<dbReference type="Pfam" id="PF00334">
    <property type="entry name" value="NDK"/>
    <property type="match status" value="1"/>
</dbReference>
<name>A0ABD2KA14_HETSC</name>
<accession>A0ABD2KA14</accession>
<dbReference type="EMBL" id="JBICCN010000039">
    <property type="protein sequence ID" value="KAL3099687.1"/>
    <property type="molecule type" value="Genomic_DNA"/>
</dbReference>
<dbReference type="SMART" id="SM00562">
    <property type="entry name" value="NDK"/>
    <property type="match status" value="1"/>
</dbReference>
<evidence type="ECO:0000256" key="7">
    <source>
        <dbReference type="RuleBase" id="RU004011"/>
    </source>
</evidence>
<gene>
    <name evidence="9" type="ORF">niasHS_003142</name>
</gene>
<dbReference type="GO" id="GO:0004550">
    <property type="term" value="F:nucleoside diphosphate kinase activity"/>
    <property type="evidence" value="ECO:0007669"/>
    <property type="project" value="UniProtKB-EC"/>
</dbReference>
<evidence type="ECO:0000256" key="4">
    <source>
        <dbReference type="ARBA" id="ARBA00022679"/>
    </source>
</evidence>
<feature type="domain" description="Nucleoside diphosphate kinase-like" evidence="8">
    <location>
        <begin position="1"/>
        <end position="129"/>
    </location>
</feature>
<dbReference type="FunFam" id="3.30.70.141:FF:000039">
    <property type="entry name" value="Nucleoside diphosphate kinase B"/>
    <property type="match status" value="1"/>
</dbReference>
<comment type="similarity">
    <text evidence="2 6 7">Belongs to the NDK family.</text>
</comment>
<comment type="cofactor">
    <cofactor evidence="1">
        <name>Mg(2+)</name>
        <dbReference type="ChEBI" id="CHEBI:18420"/>
    </cofactor>
</comment>
<evidence type="ECO:0000313" key="9">
    <source>
        <dbReference type="EMBL" id="KAL3099687.1"/>
    </source>
</evidence>
<dbReference type="Gene3D" id="3.30.70.141">
    <property type="entry name" value="Nucleoside diphosphate kinase-like domain"/>
    <property type="match status" value="1"/>
</dbReference>
<evidence type="ECO:0000256" key="2">
    <source>
        <dbReference type="ARBA" id="ARBA00008142"/>
    </source>
</evidence>
<evidence type="ECO:0000256" key="3">
    <source>
        <dbReference type="ARBA" id="ARBA00012966"/>
    </source>
</evidence>